<accession>M7SVD2</accession>
<proteinExistence type="predicted"/>
<dbReference type="HOGENOM" id="CLU_1677883_0_0_1"/>
<evidence type="ECO:0000313" key="3">
    <source>
        <dbReference type="Proteomes" id="UP000012174"/>
    </source>
</evidence>
<dbReference type="EMBL" id="KB707587">
    <property type="protein sequence ID" value="EMR61541.1"/>
    <property type="molecule type" value="Genomic_DNA"/>
</dbReference>
<reference evidence="3" key="1">
    <citation type="journal article" date="2013" name="Genome Announc.">
        <title>Draft genome sequence of the grapevine dieback fungus Eutypa lata UCR-EL1.</title>
        <authorList>
            <person name="Blanco-Ulate B."/>
            <person name="Rolshausen P.E."/>
            <person name="Cantu D."/>
        </authorList>
    </citation>
    <scope>NUCLEOTIDE SEQUENCE [LARGE SCALE GENOMIC DNA]</scope>
    <source>
        <strain evidence="3">UCR-EL1</strain>
    </source>
</reference>
<keyword evidence="3" id="KW-1185">Reference proteome</keyword>
<evidence type="ECO:0000256" key="1">
    <source>
        <dbReference type="SAM" id="MobiDB-lite"/>
    </source>
</evidence>
<dbReference type="KEGG" id="ela:UCREL1_11530"/>
<dbReference type="Proteomes" id="UP000012174">
    <property type="component" value="Unassembled WGS sequence"/>
</dbReference>
<dbReference type="AlphaFoldDB" id="M7SVD2"/>
<protein>
    <submittedName>
        <fullName evidence="2">Uncharacterized protein</fullName>
    </submittedName>
</protein>
<feature type="compositionally biased region" description="Low complexity" evidence="1">
    <location>
        <begin position="1"/>
        <end position="14"/>
    </location>
</feature>
<feature type="compositionally biased region" description="Acidic residues" evidence="1">
    <location>
        <begin position="15"/>
        <end position="26"/>
    </location>
</feature>
<name>M7SVD2_EUTLA</name>
<feature type="region of interest" description="Disordered" evidence="1">
    <location>
        <begin position="1"/>
        <end position="26"/>
    </location>
</feature>
<organism evidence="2 3">
    <name type="scientific">Eutypa lata (strain UCR-EL1)</name>
    <name type="common">Grapevine dieback disease fungus</name>
    <name type="synonym">Eutypa armeniacae</name>
    <dbReference type="NCBI Taxonomy" id="1287681"/>
    <lineage>
        <taxon>Eukaryota</taxon>
        <taxon>Fungi</taxon>
        <taxon>Dikarya</taxon>
        <taxon>Ascomycota</taxon>
        <taxon>Pezizomycotina</taxon>
        <taxon>Sordariomycetes</taxon>
        <taxon>Xylariomycetidae</taxon>
        <taxon>Xylariales</taxon>
        <taxon>Diatrypaceae</taxon>
        <taxon>Eutypa</taxon>
    </lineage>
</organism>
<evidence type="ECO:0000313" key="2">
    <source>
        <dbReference type="EMBL" id="EMR61541.1"/>
    </source>
</evidence>
<gene>
    <name evidence="2" type="ORF">UCREL1_11530</name>
</gene>
<sequence length="157" mass="16895">MTLFNSASSSASSSSEEEGRDDNEDDIPVRAAVSDIEPDLDLDLELPRLLLLLLLVLAVATDSTDPRRWGGNAAHADTGTAGKFGIAMHMLSGLGIGMRAAENGIAMLSERSKGGARARKKRRRLRRLVADLQQCAHGVAVPSDLRPQRRELCAYSV</sequence>